<evidence type="ECO:0000313" key="7">
    <source>
        <dbReference type="Proteomes" id="UP000215902"/>
    </source>
</evidence>
<dbReference type="CDD" id="cd12680">
    <property type="entry name" value="RRM_THOC4"/>
    <property type="match status" value="1"/>
</dbReference>
<dbReference type="PROSITE" id="PS50102">
    <property type="entry name" value="RRM"/>
    <property type="match status" value="1"/>
</dbReference>
<dbReference type="PANTHER" id="PTHR19965:SF82">
    <property type="entry name" value="THO COMPLEX SUBUNIT 4"/>
    <property type="match status" value="1"/>
</dbReference>
<keyword evidence="1 2" id="KW-0694">RNA-binding</keyword>
<dbReference type="Pfam" id="PF13865">
    <property type="entry name" value="FoP_duplication"/>
    <property type="match status" value="1"/>
</dbReference>
<dbReference type="InterPro" id="IPR000504">
    <property type="entry name" value="RRM_dom"/>
</dbReference>
<feature type="compositionally biased region" description="Low complexity" evidence="3">
    <location>
        <begin position="161"/>
        <end position="172"/>
    </location>
</feature>
<protein>
    <recommendedName>
        <fullName evidence="4">RRM domain-containing protein</fullName>
    </recommendedName>
</protein>
<evidence type="ECO:0000256" key="1">
    <source>
        <dbReference type="ARBA" id="ARBA00022884"/>
    </source>
</evidence>
<dbReference type="InterPro" id="IPR051229">
    <property type="entry name" value="ALYREF_mRNA_export"/>
</dbReference>
<dbReference type="SUPFAM" id="SSF54928">
    <property type="entry name" value="RNA-binding domain, RBD"/>
    <property type="match status" value="1"/>
</dbReference>
<feature type="compositionally biased region" description="Polar residues" evidence="3">
    <location>
        <begin position="58"/>
        <end position="74"/>
    </location>
</feature>
<evidence type="ECO:0000313" key="5">
    <source>
        <dbReference type="EMBL" id="PAA87045.1"/>
    </source>
</evidence>
<evidence type="ECO:0000256" key="2">
    <source>
        <dbReference type="PROSITE-ProRule" id="PRU00176"/>
    </source>
</evidence>
<feature type="domain" description="RRM" evidence="4">
    <location>
        <begin position="75"/>
        <end position="152"/>
    </location>
</feature>
<dbReference type="Gene3D" id="3.30.70.330">
    <property type="match status" value="1"/>
</dbReference>
<dbReference type="Proteomes" id="UP000215902">
    <property type="component" value="Unassembled WGS sequence"/>
</dbReference>
<feature type="region of interest" description="Disordered" evidence="3">
    <location>
        <begin position="1"/>
        <end position="74"/>
    </location>
</feature>
<feature type="compositionally biased region" description="Gly residues" evidence="3">
    <location>
        <begin position="29"/>
        <end position="48"/>
    </location>
</feature>
<proteinExistence type="predicted"/>
<dbReference type="GO" id="GO:0005634">
    <property type="term" value="C:nucleus"/>
    <property type="evidence" value="ECO:0007669"/>
    <property type="project" value="TreeGrafter"/>
</dbReference>
<reference evidence="5 7" key="1">
    <citation type="submission" date="2017-06" db="EMBL/GenBank/DDBJ databases">
        <title>A platform for efficient transgenesis in Macrostomum lignano, a flatworm model organism for stem cell research.</title>
        <authorList>
            <person name="Berezikov E."/>
        </authorList>
    </citation>
    <scope>NUCLEOTIDE SEQUENCE [LARGE SCALE GENOMIC DNA]</scope>
    <source>
        <strain evidence="5">DV1</strain>
        <tissue evidence="5">Whole organism</tissue>
    </source>
</reference>
<dbReference type="STRING" id="282301.A0A267GLZ9"/>
<dbReference type="EMBL" id="NIVC01000251">
    <property type="protein sequence ID" value="PAA87045.1"/>
    <property type="molecule type" value="Genomic_DNA"/>
</dbReference>
<name>A0A267GLZ9_9PLAT</name>
<dbReference type="InterPro" id="IPR035979">
    <property type="entry name" value="RBD_domain_sf"/>
</dbReference>
<dbReference type="EMBL" id="NIVC01000175">
    <property type="protein sequence ID" value="PAA88808.1"/>
    <property type="molecule type" value="Genomic_DNA"/>
</dbReference>
<feature type="compositionally biased region" description="Basic and acidic residues" evidence="3">
    <location>
        <begin position="218"/>
        <end position="228"/>
    </location>
</feature>
<evidence type="ECO:0000259" key="4">
    <source>
        <dbReference type="PROSITE" id="PS50102"/>
    </source>
</evidence>
<evidence type="ECO:0000256" key="3">
    <source>
        <dbReference type="SAM" id="MobiDB-lite"/>
    </source>
</evidence>
<dbReference type="GO" id="GO:0003729">
    <property type="term" value="F:mRNA binding"/>
    <property type="evidence" value="ECO:0007669"/>
    <property type="project" value="TreeGrafter"/>
</dbReference>
<keyword evidence="7" id="KW-1185">Reference proteome</keyword>
<dbReference type="SMART" id="SM01218">
    <property type="entry name" value="FoP_duplication"/>
    <property type="match status" value="1"/>
</dbReference>
<dbReference type="AlphaFoldDB" id="A0A267GLZ9"/>
<dbReference type="SMART" id="SM00360">
    <property type="entry name" value="RRM"/>
    <property type="match status" value="1"/>
</dbReference>
<sequence length="237" mass="24212">MPDKIALSLDDIIKMTKPAGRGRGRGGARRGAGGGGGAGGGIRGGGGVQKREWRRPASANNAPSNQPMQSQQQTGKLLISNLDFGVTDSDLFELFSEFGRVKKTTIHYDRSGRSLGTADVYFDRQQSAAKAFNQYNGVPLDGRPMRIELVGGGGGGGMTGGRRVLQQPQQQRRGGGTGGSGGFANRGGRGGGRGAARGGRGGRGGGRGGGGGRQPVPSKEDLDAELDKYTAAAAAAE</sequence>
<dbReference type="GO" id="GO:0006406">
    <property type="term" value="P:mRNA export from nucleus"/>
    <property type="evidence" value="ECO:0007669"/>
    <property type="project" value="TreeGrafter"/>
</dbReference>
<dbReference type="OrthoDB" id="1049195at2759"/>
<dbReference type="Pfam" id="PF00076">
    <property type="entry name" value="RRM_1"/>
    <property type="match status" value="1"/>
</dbReference>
<accession>A0A267GLZ9</accession>
<evidence type="ECO:0000313" key="6">
    <source>
        <dbReference type="EMBL" id="PAA88808.1"/>
    </source>
</evidence>
<comment type="caution">
    <text evidence="5">The sequence shown here is derived from an EMBL/GenBank/DDBJ whole genome shotgun (WGS) entry which is preliminary data.</text>
</comment>
<organism evidence="5 7">
    <name type="scientific">Macrostomum lignano</name>
    <dbReference type="NCBI Taxonomy" id="282301"/>
    <lineage>
        <taxon>Eukaryota</taxon>
        <taxon>Metazoa</taxon>
        <taxon>Spiralia</taxon>
        <taxon>Lophotrochozoa</taxon>
        <taxon>Platyhelminthes</taxon>
        <taxon>Rhabditophora</taxon>
        <taxon>Macrostomorpha</taxon>
        <taxon>Macrostomida</taxon>
        <taxon>Macrostomidae</taxon>
        <taxon>Macrostomum</taxon>
    </lineage>
</organism>
<gene>
    <name evidence="5" type="ORF">BOX15_Mlig001018g11</name>
    <name evidence="6" type="ORF">BOX15_Mlig001018g2</name>
</gene>
<feature type="region of interest" description="Disordered" evidence="3">
    <location>
        <begin position="152"/>
        <end position="237"/>
    </location>
</feature>
<feature type="compositionally biased region" description="Gly residues" evidence="3">
    <location>
        <begin position="173"/>
        <end position="213"/>
    </location>
</feature>
<dbReference type="InterPro" id="IPR012677">
    <property type="entry name" value="Nucleotide-bd_a/b_plait_sf"/>
</dbReference>
<dbReference type="InterPro" id="IPR025715">
    <property type="entry name" value="FoP_C"/>
</dbReference>
<dbReference type="PANTHER" id="PTHR19965">
    <property type="entry name" value="RNA AND EXPORT FACTOR BINDING PROTEIN"/>
    <property type="match status" value="1"/>
</dbReference>